<dbReference type="Proteomes" id="UP001062846">
    <property type="component" value="Chromosome 12"/>
</dbReference>
<evidence type="ECO:0000313" key="2">
    <source>
        <dbReference type="Proteomes" id="UP001062846"/>
    </source>
</evidence>
<reference evidence="1" key="1">
    <citation type="submission" date="2022-02" db="EMBL/GenBank/DDBJ databases">
        <title>Plant Genome Project.</title>
        <authorList>
            <person name="Zhang R.-G."/>
        </authorList>
    </citation>
    <scope>NUCLEOTIDE SEQUENCE</scope>
    <source>
        <strain evidence="1">AT1</strain>
    </source>
</reference>
<gene>
    <name evidence="1" type="ORF">RHMOL_Rhmol12G0130700</name>
</gene>
<keyword evidence="2" id="KW-1185">Reference proteome</keyword>
<accession>A0ACC0LHT7</accession>
<organism evidence="1 2">
    <name type="scientific">Rhododendron molle</name>
    <name type="common">Chinese azalea</name>
    <name type="synonym">Azalea mollis</name>
    <dbReference type="NCBI Taxonomy" id="49168"/>
    <lineage>
        <taxon>Eukaryota</taxon>
        <taxon>Viridiplantae</taxon>
        <taxon>Streptophyta</taxon>
        <taxon>Embryophyta</taxon>
        <taxon>Tracheophyta</taxon>
        <taxon>Spermatophyta</taxon>
        <taxon>Magnoliopsida</taxon>
        <taxon>eudicotyledons</taxon>
        <taxon>Gunneridae</taxon>
        <taxon>Pentapetalae</taxon>
        <taxon>asterids</taxon>
        <taxon>Ericales</taxon>
        <taxon>Ericaceae</taxon>
        <taxon>Ericoideae</taxon>
        <taxon>Rhodoreae</taxon>
        <taxon>Rhododendron</taxon>
    </lineage>
</organism>
<sequence length="137" mass="15057">MPEILDEVDIKVKKYLRGESANFEALGDKKLKGQLVDREELYGKSAMAAAKVEKEQNTLPSLRKALKDVAMEKDAAVFARAEEDAAALRAELNSMQLKAMSGPLGGIATMGISPDYMQSMEKELASLKSQWEIYSGE</sequence>
<name>A0ACC0LHT7_RHOML</name>
<proteinExistence type="predicted"/>
<protein>
    <submittedName>
        <fullName evidence="1">Uncharacterized protein</fullName>
    </submittedName>
</protein>
<evidence type="ECO:0000313" key="1">
    <source>
        <dbReference type="EMBL" id="KAI8528180.1"/>
    </source>
</evidence>
<comment type="caution">
    <text evidence="1">The sequence shown here is derived from an EMBL/GenBank/DDBJ whole genome shotgun (WGS) entry which is preliminary data.</text>
</comment>
<dbReference type="EMBL" id="CM046399">
    <property type="protein sequence ID" value="KAI8528180.1"/>
    <property type="molecule type" value="Genomic_DNA"/>
</dbReference>